<reference evidence="4" key="1">
    <citation type="submission" date="2019-06" db="EMBL/GenBank/DDBJ databases">
        <title>Gordonia isolated from sludge of a wastewater treatment plant.</title>
        <authorList>
            <person name="Tamura T."/>
            <person name="Aoyama K."/>
            <person name="Kang Y."/>
            <person name="Saito S."/>
            <person name="Akiyama N."/>
            <person name="Yazawa K."/>
            <person name="Gonoi T."/>
            <person name="Mikami Y."/>
        </authorList>
    </citation>
    <scope>NUCLEOTIDE SEQUENCE [LARGE SCALE GENOMIC DNA]</scope>
    <source>
        <strain evidence="4">NBRC 107696</strain>
    </source>
</reference>
<proteinExistence type="predicted"/>
<dbReference type="AlphaFoldDB" id="A0A7I9V6Z8"/>
<dbReference type="EMBL" id="BJOV01000003">
    <property type="protein sequence ID" value="GEE00840.1"/>
    <property type="molecule type" value="Genomic_DNA"/>
</dbReference>
<feature type="transmembrane region" description="Helical" evidence="2">
    <location>
        <begin position="29"/>
        <end position="52"/>
    </location>
</feature>
<accession>A0A7I9V6Z8</accession>
<evidence type="ECO:0000256" key="2">
    <source>
        <dbReference type="SAM" id="Phobius"/>
    </source>
</evidence>
<evidence type="ECO:0000313" key="3">
    <source>
        <dbReference type="EMBL" id="GEE00840.1"/>
    </source>
</evidence>
<keyword evidence="2" id="KW-1133">Transmembrane helix</keyword>
<dbReference type="RefSeq" id="WP_161894726.1">
    <property type="nucleotide sequence ID" value="NZ_BJOV01000003.1"/>
</dbReference>
<comment type="caution">
    <text evidence="3">The sequence shown here is derived from an EMBL/GenBank/DDBJ whole genome shotgun (WGS) entry which is preliminary data.</text>
</comment>
<feature type="region of interest" description="Disordered" evidence="1">
    <location>
        <begin position="58"/>
        <end position="92"/>
    </location>
</feature>
<keyword evidence="4" id="KW-1185">Reference proteome</keyword>
<name>A0A7I9V6Z8_9ACTN</name>
<gene>
    <name evidence="3" type="ORF">nbrc107696_12860</name>
</gene>
<dbReference type="OrthoDB" id="4425868at2"/>
<keyword evidence="2" id="KW-0812">Transmembrane</keyword>
<protein>
    <submittedName>
        <fullName evidence="3">Uncharacterized protein</fullName>
    </submittedName>
</protein>
<feature type="region of interest" description="Disordered" evidence="1">
    <location>
        <begin position="1"/>
        <end position="22"/>
    </location>
</feature>
<organism evidence="3 4">
    <name type="scientific">Gordonia spumicola</name>
    <dbReference type="NCBI Taxonomy" id="589161"/>
    <lineage>
        <taxon>Bacteria</taxon>
        <taxon>Bacillati</taxon>
        <taxon>Actinomycetota</taxon>
        <taxon>Actinomycetes</taxon>
        <taxon>Mycobacteriales</taxon>
        <taxon>Gordoniaceae</taxon>
        <taxon>Gordonia</taxon>
    </lineage>
</organism>
<sequence>MSTSGYNEYQHYPPTMHGGHRPPNRRTPLIIAFTVAGIALIIAIVAVAVAVLKANDSNEASPSTQVTTTTIQQTAADAPQTQATTAPQPTVSDVRGSLASQGYVYPCGSSVFRNSEQTQCGWAENVRQATLSRGSFSGVPIYSPYLGYTVSTTCSDRGSYYICQGQTVNTIAVIK</sequence>
<evidence type="ECO:0000313" key="4">
    <source>
        <dbReference type="Proteomes" id="UP000444960"/>
    </source>
</evidence>
<dbReference type="Proteomes" id="UP000444960">
    <property type="component" value="Unassembled WGS sequence"/>
</dbReference>
<evidence type="ECO:0000256" key="1">
    <source>
        <dbReference type="SAM" id="MobiDB-lite"/>
    </source>
</evidence>
<feature type="compositionally biased region" description="Low complexity" evidence="1">
    <location>
        <begin position="60"/>
        <end position="90"/>
    </location>
</feature>
<keyword evidence="2" id="KW-0472">Membrane</keyword>